<dbReference type="Proteomes" id="UP000291343">
    <property type="component" value="Unassembled WGS sequence"/>
</dbReference>
<reference evidence="1 2" key="1">
    <citation type="journal article" date="2017" name="Gigascience">
        <title>Genome sequence of the small brown planthopper, Laodelphax striatellus.</title>
        <authorList>
            <person name="Zhu J."/>
            <person name="Jiang F."/>
            <person name="Wang X."/>
            <person name="Yang P."/>
            <person name="Bao Y."/>
            <person name="Zhao W."/>
            <person name="Wang W."/>
            <person name="Lu H."/>
            <person name="Wang Q."/>
            <person name="Cui N."/>
            <person name="Li J."/>
            <person name="Chen X."/>
            <person name="Luo L."/>
            <person name="Yu J."/>
            <person name="Kang L."/>
            <person name="Cui F."/>
        </authorList>
    </citation>
    <scope>NUCLEOTIDE SEQUENCE [LARGE SCALE GENOMIC DNA]</scope>
    <source>
        <strain evidence="1">Lst14</strain>
    </source>
</reference>
<dbReference type="AlphaFoldDB" id="A0A482XBS4"/>
<protein>
    <submittedName>
        <fullName evidence="1">Uncharacterized protein</fullName>
    </submittedName>
</protein>
<dbReference type="InParanoid" id="A0A482XBS4"/>
<accession>A0A482XBS4</accession>
<comment type="caution">
    <text evidence="1">The sequence shown here is derived from an EMBL/GenBank/DDBJ whole genome shotgun (WGS) entry which is preliminary data.</text>
</comment>
<evidence type="ECO:0000313" key="1">
    <source>
        <dbReference type="EMBL" id="RZF43149.1"/>
    </source>
</evidence>
<keyword evidence="2" id="KW-1185">Reference proteome</keyword>
<evidence type="ECO:0000313" key="2">
    <source>
        <dbReference type="Proteomes" id="UP000291343"/>
    </source>
</evidence>
<sequence length="178" mass="19719">MSIAKRGKKKDDGTKMKRVVGMKEMSKERKKWVSGGARKFFNVGWSLPLPPCARSLSRRQTVESTDNKTVSCKHQHPLPSPTHKRLIIYRAHNSNKCINVISEDKLSVDCQLDSTGGQSCKEPWAMNYASGVGIISIQPVLSISGHVRGMTEHGFVASHRNVAIDGFRWLLSGSSTVK</sequence>
<dbReference type="EMBL" id="QKKF02013161">
    <property type="protein sequence ID" value="RZF43149.1"/>
    <property type="molecule type" value="Genomic_DNA"/>
</dbReference>
<gene>
    <name evidence="1" type="ORF">LSTR_LSTR012569</name>
</gene>
<proteinExistence type="predicted"/>
<organism evidence="1 2">
    <name type="scientific">Laodelphax striatellus</name>
    <name type="common">Small brown planthopper</name>
    <name type="synonym">Delphax striatella</name>
    <dbReference type="NCBI Taxonomy" id="195883"/>
    <lineage>
        <taxon>Eukaryota</taxon>
        <taxon>Metazoa</taxon>
        <taxon>Ecdysozoa</taxon>
        <taxon>Arthropoda</taxon>
        <taxon>Hexapoda</taxon>
        <taxon>Insecta</taxon>
        <taxon>Pterygota</taxon>
        <taxon>Neoptera</taxon>
        <taxon>Paraneoptera</taxon>
        <taxon>Hemiptera</taxon>
        <taxon>Auchenorrhyncha</taxon>
        <taxon>Fulgoroidea</taxon>
        <taxon>Delphacidae</taxon>
        <taxon>Criomorphinae</taxon>
        <taxon>Laodelphax</taxon>
    </lineage>
</organism>
<name>A0A482XBS4_LAOST</name>